<evidence type="ECO:0000313" key="8">
    <source>
        <dbReference type="EMBL" id="KAL1502217.1"/>
    </source>
</evidence>
<keyword evidence="2" id="KW-0963">Cytoplasm</keyword>
<dbReference type="GO" id="GO:0005930">
    <property type="term" value="C:axoneme"/>
    <property type="evidence" value="ECO:0007669"/>
    <property type="project" value="UniProtKB-SubCell"/>
</dbReference>
<keyword evidence="9" id="KW-1185">Reference proteome</keyword>
<evidence type="ECO:0000256" key="2">
    <source>
        <dbReference type="ARBA" id="ARBA00022490"/>
    </source>
</evidence>
<sequence>MEFEYNDKLAFLAEWYDYDSSYEKKFILNYYPSDNTLELFDRVLNRMYLKRTKLDNLCLKDLFVGNTVRIYGRQVKITDYSDCKTQKIIGKSKEHTFCIIKPDLIPRLGQVITEIESRNFQICNMKMCNLTRKEVLDLHEPYKGDSFMPFILEHLVSGSIVALELVGDNAVQRWLEVLGPDDPLEARKVSPNSLRALYGKDDKVANGFYGSPDISNAMREANFFFPKDKSQNTPQSTAIYQNTTCCIIKPHAILEGKLGPILTAINDSPYKITAVQMFYLSNANADEFLEVYKGIVSDFHALLLSFLDGPCMALEIAGKENDMDVHKEFRMFCGPADSDIARQIRPNTLRARFGCDKYKNAVHCTDLPEDTILELEYFFKILKD</sequence>
<dbReference type="EMBL" id="JBDJPC010000005">
    <property type="protein sequence ID" value="KAL1502217.1"/>
    <property type="molecule type" value="Genomic_DNA"/>
</dbReference>
<keyword evidence="5" id="KW-0067">ATP-binding</keyword>
<dbReference type="Pfam" id="PF06565">
    <property type="entry name" value="DM10_dom"/>
    <property type="match status" value="1"/>
</dbReference>
<comment type="caution">
    <text evidence="8">The sequence shown here is derived from an EMBL/GenBank/DDBJ whole genome shotgun (WGS) entry which is preliminary data.</text>
</comment>
<dbReference type="PANTHER" id="PTHR43109:SF2">
    <property type="entry name" value="NUCLEOSIDE DIPHOSPHATE KINASE 7"/>
    <property type="match status" value="1"/>
</dbReference>
<evidence type="ECO:0000256" key="6">
    <source>
        <dbReference type="PROSITE-ProRule" id="PRU00706"/>
    </source>
</evidence>
<protein>
    <recommendedName>
        <fullName evidence="7">DM10 domain-containing protein</fullName>
    </recommendedName>
</protein>
<comment type="subcellular location">
    <subcellularLocation>
        <location evidence="1">Cytoplasm</location>
        <location evidence="1">Cytoskeleton</location>
        <location evidence="1">Cilium axoneme</location>
    </subcellularLocation>
</comment>
<dbReference type="InterPro" id="IPR034907">
    <property type="entry name" value="NDK-like_dom"/>
</dbReference>
<evidence type="ECO:0000256" key="4">
    <source>
        <dbReference type="ARBA" id="ARBA00023273"/>
    </source>
</evidence>
<dbReference type="AlphaFoldDB" id="A0ABD1ETU1"/>
<keyword evidence="4" id="KW-0966">Cell projection</keyword>
<evidence type="ECO:0000259" key="7">
    <source>
        <dbReference type="PROSITE" id="PS51336"/>
    </source>
</evidence>
<dbReference type="PROSITE" id="PS51374">
    <property type="entry name" value="NDPK_LIKE"/>
    <property type="match status" value="1"/>
</dbReference>
<gene>
    <name evidence="8" type="ORF">ABEB36_007391</name>
</gene>
<evidence type="ECO:0000256" key="5">
    <source>
        <dbReference type="PIRSR" id="PIRSR036503-51"/>
    </source>
</evidence>
<keyword evidence="5" id="KW-0547">Nucleotide-binding</keyword>
<comment type="similarity">
    <text evidence="6">Belongs to the NDK family.</text>
</comment>
<dbReference type="PROSITE" id="PS51336">
    <property type="entry name" value="DM10"/>
    <property type="match status" value="1"/>
</dbReference>
<dbReference type="Gene3D" id="3.30.70.141">
    <property type="entry name" value="Nucleoside diphosphate kinase-like domain"/>
    <property type="match status" value="2"/>
</dbReference>
<dbReference type="SMART" id="SM00676">
    <property type="entry name" value="DM10"/>
    <property type="match status" value="1"/>
</dbReference>
<feature type="domain" description="DM10" evidence="7">
    <location>
        <begin position="5"/>
        <end position="93"/>
    </location>
</feature>
<dbReference type="CDD" id="cd04412">
    <property type="entry name" value="NDPk7B"/>
    <property type="match status" value="1"/>
</dbReference>
<evidence type="ECO:0000256" key="3">
    <source>
        <dbReference type="ARBA" id="ARBA00023212"/>
    </source>
</evidence>
<dbReference type="PANTHER" id="PTHR43109">
    <property type="entry name" value="NUCLEOSIDE DIPHOSPHATE KINASE 7"/>
    <property type="match status" value="1"/>
</dbReference>
<dbReference type="Proteomes" id="UP001566132">
    <property type="component" value="Unassembled WGS sequence"/>
</dbReference>
<evidence type="ECO:0000313" key="9">
    <source>
        <dbReference type="Proteomes" id="UP001566132"/>
    </source>
</evidence>
<dbReference type="InterPro" id="IPR037993">
    <property type="entry name" value="NDPk7B"/>
</dbReference>
<dbReference type="Pfam" id="PF00334">
    <property type="entry name" value="NDK"/>
    <property type="match status" value="2"/>
</dbReference>
<accession>A0ABD1ETU1</accession>
<organism evidence="8 9">
    <name type="scientific">Hypothenemus hampei</name>
    <name type="common">Coffee berry borer</name>
    <dbReference type="NCBI Taxonomy" id="57062"/>
    <lineage>
        <taxon>Eukaryota</taxon>
        <taxon>Metazoa</taxon>
        <taxon>Ecdysozoa</taxon>
        <taxon>Arthropoda</taxon>
        <taxon>Hexapoda</taxon>
        <taxon>Insecta</taxon>
        <taxon>Pterygota</taxon>
        <taxon>Neoptera</taxon>
        <taxon>Endopterygota</taxon>
        <taxon>Coleoptera</taxon>
        <taxon>Polyphaga</taxon>
        <taxon>Cucujiformia</taxon>
        <taxon>Curculionidae</taxon>
        <taxon>Scolytinae</taxon>
        <taxon>Hypothenemus</taxon>
    </lineage>
</organism>
<evidence type="ECO:0000256" key="1">
    <source>
        <dbReference type="ARBA" id="ARBA00004430"/>
    </source>
</evidence>
<dbReference type="InterPro" id="IPR011410">
    <property type="entry name" value="NDPK7"/>
</dbReference>
<name>A0ABD1ETU1_HYPHA</name>
<dbReference type="FunFam" id="3.30.70.141:FF:000004">
    <property type="entry name" value="Nucleoside diphosphate kinase 7"/>
    <property type="match status" value="1"/>
</dbReference>
<dbReference type="SUPFAM" id="SSF54919">
    <property type="entry name" value="Nucleoside diphosphate kinase, NDK"/>
    <property type="match status" value="2"/>
</dbReference>
<dbReference type="PIRSF" id="PIRSF036503">
    <property type="entry name" value="NDK7"/>
    <property type="match status" value="1"/>
</dbReference>
<proteinExistence type="inferred from homology"/>
<keyword evidence="3" id="KW-0206">Cytoskeleton</keyword>
<comment type="caution">
    <text evidence="6">Lacks conserved residue(s) required for the propagation of feature annotation.</text>
</comment>
<reference evidence="8 9" key="1">
    <citation type="submission" date="2024-05" db="EMBL/GenBank/DDBJ databases">
        <title>Genetic variation in Jamaican populations of the coffee berry borer (Hypothenemus hampei).</title>
        <authorList>
            <person name="Errbii M."/>
            <person name="Myrie A."/>
        </authorList>
    </citation>
    <scope>NUCLEOTIDE SEQUENCE [LARGE SCALE GENOMIC DNA]</scope>
    <source>
        <strain evidence="8">JA-Hopewell-2020-01-JO</strain>
        <tissue evidence="8">Whole body</tissue>
    </source>
</reference>
<dbReference type="Gene3D" id="2.30.29.170">
    <property type="match status" value="1"/>
</dbReference>
<dbReference type="InterPro" id="IPR036850">
    <property type="entry name" value="NDK-like_dom_sf"/>
</dbReference>
<dbReference type="SMART" id="SM00562">
    <property type="entry name" value="NDK"/>
    <property type="match status" value="2"/>
</dbReference>
<dbReference type="InterPro" id="IPR006602">
    <property type="entry name" value="DM10_dom"/>
</dbReference>